<sequence>MTSSDRPMVPPVRLPAEADLARAALAAPLFSRAAVLARWVRPGTPVDAGGDLLDDDLAAAAEVLALSGEDALAEAGEAWSLALDAGLVAVEEGTEENGAPAAEGEDAPAGTVVAGGEVEVLAKGSPSEILELWAAGCESVIADAALPDMSDFFDRISLSGENGELDVSTIDFEDADLDFEGEAEFLEEALANLYVFTAVETAGEPVPLPALAASLVVPDDMDEPTDEVIEQVSEAMMRLDEQLRLLEPMGLVEYRPMDDSMVLEDGSVEEPEEPGEEDVARYGQVRLTPLGVYALRQRLLDDGMDAPVLGELADKDADALLAALPRYFDAAAEAEAAAWLQGRDPLQAARELLAAARGADAAAPLRRLTAQQALTGVGAAAEPALREVLDDPELGGLARVWLTEHGASDIPLPDERMVLWLTIDTLAAQLDRPGMDEGMALAELADLVEGLVAQHDGFFDRAWRVDHPATAAVLEAMGRLHPDKALAKEARKAAFKAKSKNDAAG</sequence>
<keyword evidence="2" id="KW-1185">Reference proteome</keyword>
<evidence type="ECO:0000313" key="1">
    <source>
        <dbReference type="EMBL" id="MFC7219774.1"/>
    </source>
</evidence>
<accession>A0ABW2GG92</accession>
<reference evidence="2" key="1">
    <citation type="journal article" date="2019" name="Int. J. Syst. Evol. Microbiol.">
        <title>The Global Catalogue of Microorganisms (GCM) 10K type strain sequencing project: providing services to taxonomists for standard genome sequencing and annotation.</title>
        <authorList>
            <consortium name="The Broad Institute Genomics Platform"/>
            <consortium name="The Broad Institute Genome Sequencing Center for Infectious Disease"/>
            <person name="Wu L."/>
            <person name="Ma J."/>
        </authorList>
    </citation>
    <scope>NUCLEOTIDE SEQUENCE [LARGE SCALE GENOMIC DNA]</scope>
    <source>
        <strain evidence="2">CGMCC 1.13681</strain>
    </source>
</reference>
<gene>
    <name evidence="1" type="ORF">ACFQLX_16620</name>
</gene>
<evidence type="ECO:0000313" key="2">
    <source>
        <dbReference type="Proteomes" id="UP001596413"/>
    </source>
</evidence>
<dbReference type="Proteomes" id="UP001596413">
    <property type="component" value="Unassembled WGS sequence"/>
</dbReference>
<organism evidence="1 2">
    <name type="scientific">Streptomyces polyrhachis</name>
    <dbReference type="NCBI Taxonomy" id="1282885"/>
    <lineage>
        <taxon>Bacteria</taxon>
        <taxon>Bacillati</taxon>
        <taxon>Actinomycetota</taxon>
        <taxon>Actinomycetes</taxon>
        <taxon>Kitasatosporales</taxon>
        <taxon>Streptomycetaceae</taxon>
        <taxon>Streptomyces</taxon>
    </lineage>
</organism>
<comment type="caution">
    <text evidence="1">The sequence shown here is derived from an EMBL/GenBank/DDBJ whole genome shotgun (WGS) entry which is preliminary data.</text>
</comment>
<dbReference type="RefSeq" id="WP_386415830.1">
    <property type="nucleotide sequence ID" value="NZ_JBHSZO010000024.1"/>
</dbReference>
<proteinExistence type="predicted"/>
<protein>
    <submittedName>
        <fullName evidence="1">Uncharacterized protein</fullName>
    </submittedName>
</protein>
<dbReference type="EMBL" id="JBHSZO010000024">
    <property type="protein sequence ID" value="MFC7219774.1"/>
    <property type="molecule type" value="Genomic_DNA"/>
</dbReference>
<name>A0ABW2GG92_9ACTN</name>